<keyword evidence="4 7" id="KW-0012">Acyltransferase</keyword>
<evidence type="ECO:0000313" key="8">
    <source>
        <dbReference type="Proteomes" id="UP000036756"/>
    </source>
</evidence>
<evidence type="ECO:0000256" key="3">
    <source>
        <dbReference type="ARBA" id="ARBA00022679"/>
    </source>
</evidence>
<comment type="catalytic activity">
    <reaction evidence="5">
        <text>N-terminal L-alanyl-[ribosomal protein bS18] + acetyl-CoA = N-terminal N(alpha)-acetyl-L-alanyl-[ribosomal protein bS18] + CoA + H(+)</text>
        <dbReference type="Rhea" id="RHEA:43756"/>
        <dbReference type="Rhea" id="RHEA-COMP:10676"/>
        <dbReference type="Rhea" id="RHEA-COMP:10677"/>
        <dbReference type="ChEBI" id="CHEBI:15378"/>
        <dbReference type="ChEBI" id="CHEBI:57287"/>
        <dbReference type="ChEBI" id="CHEBI:57288"/>
        <dbReference type="ChEBI" id="CHEBI:64718"/>
        <dbReference type="ChEBI" id="CHEBI:83683"/>
        <dbReference type="EC" id="2.3.1.266"/>
    </reaction>
</comment>
<dbReference type="CDD" id="cd04301">
    <property type="entry name" value="NAT_SF"/>
    <property type="match status" value="1"/>
</dbReference>
<dbReference type="EMBL" id="LFVU01000001">
    <property type="protein sequence ID" value="KMT23347.1"/>
    <property type="molecule type" value="Genomic_DNA"/>
</dbReference>
<proteinExistence type="inferred from homology"/>
<dbReference type="Proteomes" id="UP000036756">
    <property type="component" value="Unassembled WGS sequence"/>
</dbReference>
<dbReference type="Pfam" id="PF00583">
    <property type="entry name" value="Acetyltransf_1"/>
    <property type="match status" value="1"/>
</dbReference>
<dbReference type="PANTHER" id="PTHR43420:SF44">
    <property type="entry name" value="ACETYLTRANSFERASE YPEA"/>
    <property type="match status" value="1"/>
</dbReference>
<evidence type="ECO:0000256" key="5">
    <source>
        <dbReference type="RuleBase" id="RU363094"/>
    </source>
</evidence>
<dbReference type="PROSITE" id="PS51186">
    <property type="entry name" value="GNAT"/>
    <property type="match status" value="1"/>
</dbReference>
<organism evidence="7 8">
    <name type="scientific">Clostridium cylindrosporum DSM 605</name>
    <dbReference type="NCBI Taxonomy" id="1121307"/>
    <lineage>
        <taxon>Bacteria</taxon>
        <taxon>Bacillati</taxon>
        <taxon>Bacillota</taxon>
        <taxon>Clostridia</taxon>
        <taxon>Eubacteriales</taxon>
        <taxon>Clostridiaceae</taxon>
        <taxon>Clostridium</taxon>
    </lineage>
</organism>
<dbReference type="InterPro" id="IPR050680">
    <property type="entry name" value="YpeA/RimI_acetyltransf"/>
</dbReference>
<dbReference type="GO" id="GO:0005737">
    <property type="term" value="C:cytoplasm"/>
    <property type="evidence" value="ECO:0007669"/>
    <property type="project" value="UniProtKB-SubCell"/>
</dbReference>
<feature type="domain" description="N-acetyltransferase" evidence="6">
    <location>
        <begin position="4"/>
        <end position="149"/>
    </location>
</feature>
<comment type="similarity">
    <text evidence="1 5">Belongs to the acetyltransferase family. RimI subfamily.</text>
</comment>
<dbReference type="SUPFAM" id="SSF55729">
    <property type="entry name" value="Acyl-CoA N-acyltransferases (Nat)"/>
    <property type="match status" value="1"/>
</dbReference>
<evidence type="ECO:0000256" key="4">
    <source>
        <dbReference type="ARBA" id="ARBA00023315"/>
    </source>
</evidence>
<dbReference type="InterPro" id="IPR000182">
    <property type="entry name" value="GNAT_dom"/>
</dbReference>
<dbReference type="AlphaFoldDB" id="A0A0J8DBV3"/>
<dbReference type="Gene3D" id="3.40.630.30">
    <property type="match status" value="1"/>
</dbReference>
<evidence type="ECO:0000256" key="2">
    <source>
        <dbReference type="ARBA" id="ARBA00022490"/>
    </source>
</evidence>
<reference evidence="7 8" key="1">
    <citation type="submission" date="2015-06" db="EMBL/GenBank/DDBJ databases">
        <title>Draft genome sequence of the purine-degrading Clostridium cylindrosporum HC-1 (DSM 605).</title>
        <authorList>
            <person name="Poehlein A."/>
            <person name="Schiel-Bengelsdorf B."/>
            <person name="Bengelsdorf F."/>
            <person name="Daniel R."/>
            <person name="Duerre P."/>
        </authorList>
    </citation>
    <scope>NUCLEOTIDE SEQUENCE [LARGE SCALE GENOMIC DNA]</scope>
    <source>
        <strain evidence="7 8">DSM 605</strain>
    </source>
</reference>
<comment type="function">
    <text evidence="5">Acetylates the N-terminal alanine of ribosomal protein bS18.</text>
</comment>
<accession>A0A0J8DBV3</accession>
<gene>
    <name evidence="7" type="primary">rimI</name>
    <name evidence="7" type="ORF">CLCY_8c00840</name>
</gene>
<dbReference type="PATRIC" id="fig|1121307.3.peg.2540"/>
<dbReference type="InterPro" id="IPR006464">
    <property type="entry name" value="AcTrfase_RimI/Ard1"/>
</dbReference>
<name>A0A0J8DBV3_CLOCY</name>
<dbReference type="GO" id="GO:0008999">
    <property type="term" value="F:protein-N-terminal-alanine acetyltransferase activity"/>
    <property type="evidence" value="ECO:0007669"/>
    <property type="project" value="UniProtKB-EC"/>
</dbReference>
<dbReference type="RefSeq" id="WP_423230482.1">
    <property type="nucleotide sequence ID" value="NZ_LFVU01000001.1"/>
</dbReference>
<comment type="caution">
    <text evidence="7">The sequence shown here is derived from an EMBL/GenBank/DDBJ whole genome shotgun (WGS) entry which is preliminary data.</text>
</comment>
<sequence length="149" mass="16973">MEQYTIETMTVNDIDDVVEIEALSFTTPWSKNAFNLELTNNKNALYRVIKVHDKVIAYGGMWILFDEAHITNIAVHPEYRGAGFGNIIMKDMIEVCKGAKMSAMTLEVRVSNTPAINLYKKFGFVSVATRKGYYQDTGEDALIMWNYEL</sequence>
<comment type="subcellular location">
    <subcellularLocation>
        <location evidence="5">Cytoplasm</location>
    </subcellularLocation>
</comment>
<evidence type="ECO:0000313" key="7">
    <source>
        <dbReference type="EMBL" id="KMT23347.1"/>
    </source>
</evidence>
<protein>
    <recommendedName>
        <fullName evidence="5">[Ribosomal protein bS18]-alanine N-acetyltransferase</fullName>
        <ecNumber evidence="5">2.3.1.266</ecNumber>
    </recommendedName>
</protein>
<dbReference type="STRING" id="1121307.CLCY_8c00840"/>
<keyword evidence="3 7" id="KW-0808">Transferase</keyword>
<keyword evidence="8" id="KW-1185">Reference proteome</keyword>
<dbReference type="NCBIfam" id="TIGR01575">
    <property type="entry name" value="rimI"/>
    <property type="match status" value="1"/>
</dbReference>
<evidence type="ECO:0000256" key="1">
    <source>
        <dbReference type="ARBA" id="ARBA00005395"/>
    </source>
</evidence>
<dbReference type="InterPro" id="IPR016181">
    <property type="entry name" value="Acyl_CoA_acyltransferase"/>
</dbReference>
<dbReference type="EC" id="2.3.1.266" evidence="5"/>
<dbReference type="PANTHER" id="PTHR43420">
    <property type="entry name" value="ACETYLTRANSFERASE"/>
    <property type="match status" value="1"/>
</dbReference>
<evidence type="ECO:0000259" key="6">
    <source>
        <dbReference type="PROSITE" id="PS51186"/>
    </source>
</evidence>
<keyword evidence="2 5" id="KW-0963">Cytoplasm</keyword>